<keyword evidence="4" id="KW-0808">Transferase</keyword>
<evidence type="ECO:0000256" key="2">
    <source>
        <dbReference type="ARBA" id="ARBA00012438"/>
    </source>
</evidence>
<dbReference type="InterPro" id="IPR005467">
    <property type="entry name" value="His_kinase_dom"/>
</dbReference>
<dbReference type="Proteomes" id="UP000217257">
    <property type="component" value="Chromosome"/>
</dbReference>
<keyword evidence="6" id="KW-0902">Two-component regulatory system</keyword>
<evidence type="ECO:0000256" key="5">
    <source>
        <dbReference type="ARBA" id="ARBA00022777"/>
    </source>
</evidence>
<protein>
    <recommendedName>
        <fullName evidence="2">histidine kinase</fullName>
        <ecNumber evidence="2">2.7.13.3</ecNumber>
    </recommendedName>
</protein>
<evidence type="ECO:0000313" key="10">
    <source>
        <dbReference type="EMBL" id="ATB37143.1"/>
    </source>
</evidence>
<dbReference type="Pfam" id="PF00512">
    <property type="entry name" value="HisKA"/>
    <property type="match status" value="1"/>
</dbReference>
<dbReference type="PROSITE" id="PS50113">
    <property type="entry name" value="PAC"/>
    <property type="match status" value="1"/>
</dbReference>
<dbReference type="SMART" id="SM00388">
    <property type="entry name" value="HisKA"/>
    <property type="match status" value="1"/>
</dbReference>
<dbReference type="Gene3D" id="1.10.287.130">
    <property type="match status" value="1"/>
</dbReference>
<dbReference type="InterPro" id="IPR003661">
    <property type="entry name" value="HisK_dim/P_dom"/>
</dbReference>
<sequence length="690" mass="76010">MAESGTDTSERRRLCDFIRENRPGILAEWEREVRDHPCSQGLSRPRLINHLPDLLERVSNMVETVHTGQHETLAGVPEVHALDRLEAGYDLEQVAHEYALLRACILRLYEAHAKSVGTGNLVATLAEVRRFNETFDEALSTAVSRYAQTRARTLAALDRISQAALGQGNVNDFLPRLLRVILESTESVDSVILLLREGNTLRVRAAVGVEEEVPADFSLQVGEGFTGKVAAEGRPLELHSAATDPLVKNPVVRARGVQALYGVPLSYEGQVIGVAKMGSLSASTFSNEDKLLFRVMVQRISSLLFQVRLQERDQVQTRLLDAILVQLPVGVVVVEAPSGRVLLGNAAFVRLWRHPVIYSSDVAGYREYRGFHADGRPFEPHEWPVARALKGEVVHDMEIGILRGDGTRGVTIQSSAPIRDAEGRIIAAVVTTVDITDRKAAEEQQRRMVEFRERFLGIVSHDLRNPLNAVLFSAKALMQSESVMKEQVKNVRRILGSTERMTRMITDLLDYTRGRLGGGIPITAEPVNLRHLCHHVLEELETSHPGCELRLEASGDFEGEWDPDRLAQMVGNLGKNALDYSPEDTPVNLVLHDEGDTVGLEVHNQGAPIPSDQLPHIFEPFRQATTDRRPPTSGLGLGLFIVEQIVHAHGGTITVHSTQAEGTTFSVKLPRRSPKSPTAIASTGASPCSK</sequence>
<dbReference type="PANTHER" id="PTHR43711">
    <property type="entry name" value="TWO-COMPONENT HISTIDINE KINASE"/>
    <property type="match status" value="1"/>
</dbReference>
<evidence type="ECO:0000256" key="6">
    <source>
        <dbReference type="ARBA" id="ARBA00023012"/>
    </source>
</evidence>
<dbReference type="InterPro" id="IPR003018">
    <property type="entry name" value="GAF"/>
</dbReference>
<dbReference type="KEGG" id="cfus:CYFUS_002564"/>
<dbReference type="Pfam" id="PF08448">
    <property type="entry name" value="PAS_4"/>
    <property type="match status" value="1"/>
</dbReference>
<dbReference type="InterPro" id="IPR029016">
    <property type="entry name" value="GAF-like_dom_sf"/>
</dbReference>
<dbReference type="SUPFAM" id="SSF55874">
    <property type="entry name" value="ATPase domain of HSP90 chaperone/DNA topoisomerase II/histidine kinase"/>
    <property type="match status" value="1"/>
</dbReference>
<dbReference type="InterPro" id="IPR036890">
    <property type="entry name" value="HATPase_C_sf"/>
</dbReference>
<dbReference type="EC" id="2.7.13.3" evidence="2"/>
<feature type="domain" description="PAC" evidence="9">
    <location>
        <begin position="395"/>
        <end position="447"/>
    </location>
</feature>
<gene>
    <name evidence="10" type="ORF">CYFUS_002564</name>
</gene>
<feature type="region of interest" description="Disordered" evidence="7">
    <location>
        <begin position="668"/>
        <end position="690"/>
    </location>
</feature>
<dbReference type="PRINTS" id="PR00344">
    <property type="entry name" value="BCTRLSENSOR"/>
</dbReference>
<evidence type="ECO:0000256" key="3">
    <source>
        <dbReference type="ARBA" id="ARBA00022553"/>
    </source>
</evidence>
<dbReference type="InterPro" id="IPR035965">
    <property type="entry name" value="PAS-like_dom_sf"/>
</dbReference>
<evidence type="ECO:0000256" key="7">
    <source>
        <dbReference type="SAM" id="MobiDB-lite"/>
    </source>
</evidence>
<evidence type="ECO:0000256" key="4">
    <source>
        <dbReference type="ARBA" id="ARBA00022679"/>
    </source>
</evidence>
<keyword evidence="3" id="KW-0597">Phosphoprotein</keyword>
<dbReference type="SUPFAM" id="SSF55785">
    <property type="entry name" value="PYP-like sensor domain (PAS domain)"/>
    <property type="match status" value="1"/>
</dbReference>
<dbReference type="InterPro" id="IPR000700">
    <property type="entry name" value="PAS-assoc_C"/>
</dbReference>
<dbReference type="InterPro" id="IPR004358">
    <property type="entry name" value="Sig_transdc_His_kin-like_C"/>
</dbReference>
<comment type="catalytic activity">
    <reaction evidence="1">
        <text>ATP + protein L-histidine = ADP + protein N-phospho-L-histidine.</text>
        <dbReference type="EC" id="2.7.13.3"/>
    </reaction>
</comment>
<dbReference type="EMBL" id="CP022098">
    <property type="protein sequence ID" value="ATB37143.1"/>
    <property type="molecule type" value="Genomic_DNA"/>
</dbReference>
<dbReference type="Gene3D" id="3.30.450.40">
    <property type="match status" value="1"/>
</dbReference>
<dbReference type="GO" id="GO:0000155">
    <property type="term" value="F:phosphorelay sensor kinase activity"/>
    <property type="evidence" value="ECO:0007669"/>
    <property type="project" value="InterPro"/>
</dbReference>
<dbReference type="SMART" id="SM00065">
    <property type="entry name" value="GAF"/>
    <property type="match status" value="1"/>
</dbReference>
<dbReference type="Pfam" id="PF13185">
    <property type="entry name" value="GAF_2"/>
    <property type="match status" value="1"/>
</dbReference>
<dbReference type="SMART" id="SM00387">
    <property type="entry name" value="HATPase_c"/>
    <property type="match status" value="1"/>
</dbReference>
<name>A0A250J0S0_9BACT</name>
<reference evidence="10 11" key="1">
    <citation type="submission" date="2017-06" db="EMBL/GenBank/DDBJ databases">
        <title>Sequencing and comparative analysis of myxobacterial genomes.</title>
        <authorList>
            <person name="Rupp O."/>
            <person name="Goesmann A."/>
            <person name="Sogaard-Andersen L."/>
        </authorList>
    </citation>
    <scope>NUCLEOTIDE SEQUENCE [LARGE SCALE GENOMIC DNA]</scope>
    <source>
        <strain evidence="10 11">DSM 52655</strain>
    </source>
</reference>
<keyword evidence="5" id="KW-0418">Kinase</keyword>
<proteinExistence type="predicted"/>
<dbReference type="InterPro" id="IPR003594">
    <property type="entry name" value="HATPase_dom"/>
</dbReference>
<dbReference type="PROSITE" id="PS50109">
    <property type="entry name" value="HIS_KIN"/>
    <property type="match status" value="1"/>
</dbReference>
<dbReference type="CDD" id="cd00075">
    <property type="entry name" value="HATPase"/>
    <property type="match status" value="1"/>
</dbReference>
<dbReference type="RefSeq" id="WP_157758411.1">
    <property type="nucleotide sequence ID" value="NZ_CP022098.1"/>
</dbReference>
<dbReference type="PANTHER" id="PTHR43711:SF1">
    <property type="entry name" value="HISTIDINE KINASE 1"/>
    <property type="match status" value="1"/>
</dbReference>
<dbReference type="InterPro" id="IPR036097">
    <property type="entry name" value="HisK_dim/P_sf"/>
</dbReference>
<dbReference type="InterPro" id="IPR050736">
    <property type="entry name" value="Sensor_HK_Regulatory"/>
</dbReference>
<feature type="compositionally biased region" description="Polar residues" evidence="7">
    <location>
        <begin position="675"/>
        <end position="690"/>
    </location>
</feature>
<dbReference type="CDD" id="cd00082">
    <property type="entry name" value="HisKA"/>
    <property type="match status" value="1"/>
</dbReference>
<dbReference type="AlphaFoldDB" id="A0A250J0S0"/>
<feature type="domain" description="Histidine kinase" evidence="8">
    <location>
        <begin position="458"/>
        <end position="673"/>
    </location>
</feature>
<dbReference type="InterPro" id="IPR013656">
    <property type="entry name" value="PAS_4"/>
</dbReference>
<dbReference type="Gene3D" id="3.30.565.10">
    <property type="entry name" value="Histidine kinase-like ATPase, C-terminal domain"/>
    <property type="match status" value="1"/>
</dbReference>
<dbReference type="SUPFAM" id="SSF47384">
    <property type="entry name" value="Homodimeric domain of signal transducing histidine kinase"/>
    <property type="match status" value="1"/>
</dbReference>
<accession>A0A250J0S0</accession>
<dbReference type="FunFam" id="3.30.565.10:FF:000006">
    <property type="entry name" value="Sensor histidine kinase WalK"/>
    <property type="match status" value="1"/>
</dbReference>
<dbReference type="Pfam" id="PF02518">
    <property type="entry name" value="HATPase_c"/>
    <property type="match status" value="1"/>
</dbReference>
<evidence type="ECO:0000256" key="1">
    <source>
        <dbReference type="ARBA" id="ARBA00000085"/>
    </source>
</evidence>
<dbReference type="Gene3D" id="3.30.450.20">
    <property type="entry name" value="PAS domain"/>
    <property type="match status" value="1"/>
</dbReference>
<organism evidence="10 11">
    <name type="scientific">Cystobacter fuscus</name>
    <dbReference type="NCBI Taxonomy" id="43"/>
    <lineage>
        <taxon>Bacteria</taxon>
        <taxon>Pseudomonadati</taxon>
        <taxon>Myxococcota</taxon>
        <taxon>Myxococcia</taxon>
        <taxon>Myxococcales</taxon>
        <taxon>Cystobacterineae</taxon>
        <taxon>Archangiaceae</taxon>
        <taxon>Cystobacter</taxon>
    </lineage>
</organism>
<evidence type="ECO:0000313" key="11">
    <source>
        <dbReference type="Proteomes" id="UP000217257"/>
    </source>
</evidence>
<evidence type="ECO:0000259" key="9">
    <source>
        <dbReference type="PROSITE" id="PS50113"/>
    </source>
</evidence>
<evidence type="ECO:0000259" key="8">
    <source>
        <dbReference type="PROSITE" id="PS50109"/>
    </source>
</evidence>
<dbReference type="SUPFAM" id="SSF55781">
    <property type="entry name" value="GAF domain-like"/>
    <property type="match status" value="1"/>
</dbReference>